<comment type="subcellular location">
    <subcellularLocation>
        <location evidence="8">Cell membrane</location>
        <topology evidence="8">Single-pass type II membrane protein</topology>
    </subcellularLocation>
    <subcellularLocation>
        <location evidence="1">Membrane</location>
    </subcellularLocation>
    <text evidence="8">Localizes to the division septum.</text>
</comment>
<organism evidence="11 12">
    <name type="scientific">Streptomyces broussonetiae</name>
    <dbReference type="NCBI Taxonomy" id="2686304"/>
    <lineage>
        <taxon>Bacteria</taxon>
        <taxon>Bacillati</taxon>
        <taxon>Actinomycetota</taxon>
        <taxon>Actinomycetes</taxon>
        <taxon>Kitasatosporales</taxon>
        <taxon>Streptomycetaceae</taxon>
        <taxon>Streptomyces</taxon>
    </lineage>
</organism>
<feature type="domain" description="POTRA" evidence="10">
    <location>
        <begin position="57"/>
        <end position="126"/>
    </location>
</feature>
<feature type="region of interest" description="Disordered" evidence="9">
    <location>
        <begin position="1"/>
        <end position="26"/>
    </location>
</feature>
<keyword evidence="5 8" id="KW-1133">Transmembrane helix</keyword>
<accession>A0ABV5EC71</accession>
<dbReference type="PANTHER" id="PTHR37820:SF1">
    <property type="entry name" value="CELL DIVISION PROTEIN FTSQ"/>
    <property type="match status" value="1"/>
</dbReference>
<keyword evidence="6 8" id="KW-0472">Membrane</keyword>
<comment type="caution">
    <text evidence="11">The sequence shown here is derived from an EMBL/GenBank/DDBJ whole genome shotgun (WGS) entry which is preliminary data.</text>
</comment>
<evidence type="ECO:0000256" key="9">
    <source>
        <dbReference type="SAM" id="MobiDB-lite"/>
    </source>
</evidence>
<dbReference type="HAMAP" id="MF_00911">
    <property type="entry name" value="FtsQ_subfam"/>
    <property type="match status" value="1"/>
</dbReference>
<keyword evidence="12" id="KW-1185">Reference proteome</keyword>
<evidence type="ECO:0000256" key="7">
    <source>
        <dbReference type="ARBA" id="ARBA00023306"/>
    </source>
</evidence>
<dbReference type="Proteomes" id="UP001585080">
    <property type="component" value="Unassembled WGS sequence"/>
</dbReference>
<comment type="similarity">
    <text evidence="8">Belongs to the FtsQ/DivIB family. FtsQ subfamily.</text>
</comment>
<dbReference type="RefSeq" id="WP_376733178.1">
    <property type="nucleotide sequence ID" value="NZ_JAYMRP010000013.1"/>
</dbReference>
<sequence>MAGPTTAERGARQQEPSGPPPARRLRPPSVRTIIILGLALVLLGAGGGWLLYGSQWLRVERVTVSGTRVLTPEQVREAADVPVGAPLVSVDTEGIEDRLREKLPRIDSVDVVRSWPHGIGLKVVERTPVLLLENPGDRGGFLEVDDEGVRFATVSRATKGVPLLKLTLSRSGSAGASLRRFGEERLVREAVRVAGVLPDRVARDTRTLKVRSYDAISLELSGGRTVSWGSAEKGAAKARTLAALMKAAPGARHFDVSVPTAPASSGS</sequence>
<keyword evidence="7 8" id="KW-0131">Cell cycle</keyword>
<evidence type="ECO:0000256" key="1">
    <source>
        <dbReference type="ARBA" id="ARBA00004370"/>
    </source>
</evidence>
<evidence type="ECO:0000256" key="6">
    <source>
        <dbReference type="ARBA" id="ARBA00023136"/>
    </source>
</evidence>
<evidence type="ECO:0000256" key="2">
    <source>
        <dbReference type="ARBA" id="ARBA00022475"/>
    </source>
</evidence>
<dbReference type="PANTHER" id="PTHR37820">
    <property type="entry name" value="CELL DIVISION PROTEIN DIVIB"/>
    <property type="match status" value="1"/>
</dbReference>
<dbReference type="InterPro" id="IPR034746">
    <property type="entry name" value="POTRA"/>
</dbReference>
<evidence type="ECO:0000256" key="3">
    <source>
        <dbReference type="ARBA" id="ARBA00022618"/>
    </source>
</evidence>
<feature type="transmembrane region" description="Helical" evidence="8">
    <location>
        <begin position="33"/>
        <end position="52"/>
    </location>
</feature>
<dbReference type="EMBL" id="JAYMRP010000013">
    <property type="protein sequence ID" value="MFB8774455.1"/>
    <property type="molecule type" value="Genomic_DNA"/>
</dbReference>
<proteinExistence type="inferred from homology"/>
<dbReference type="Gene3D" id="3.10.20.310">
    <property type="entry name" value="membrane protein fhac"/>
    <property type="match status" value="1"/>
</dbReference>
<name>A0ABV5EC71_9ACTN</name>
<keyword evidence="3 8" id="KW-0132">Cell division</keyword>
<dbReference type="InterPro" id="IPR050487">
    <property type="entry name" value="FtsQ_DivIB"/>
</dbReference>
<protein>
    <recommendedName>
        <fullName evidence="8">Cell division protein FtsQ</fullName>
    </recommendedName>
</protein>
<dbReference type="Pfam" id="PF08478">
    <property type="entry name" value="POTRA_1"/>
    <property type="match status" value="1"/>
</dbReference>
<dbReference type="PROSITE" id="PS51779">
    <property type="entry name" value="POTRA"/>
    <property type="match status" value="1"/>
</dbReference>
<evidence type="ECO:0000256" key="4">
    <source>
        <dbReference type="ARBA" id="ARBA00022692"/>
    </source>
</evidence>
<keyword evidence="2 8" id="KW-1003">Cell membrane</keyword>
<dbReference type="InterPro" id="IPR013685">
    <property type="entry name" value="POTRA_FtsQ_type"/>
</dbReference>
<comment type="function">
    <text evidence="8">Essential cell division protein.</text>
</comment>
<keyword evidence="4 8" id="KW-0812">Transmembrane</keyword>
<gene>
    <name evidence="8" type="primary">ftsQ</name>
    <name evidence="11" type="ORF">VSS16_17250</name>
</gene>
<evidence type="ECO:0000259" key="10">
    <source>
        <dbReference type="PROSITE" id="PS51779"/>
    </source>
</evidence>
<evidence type="ECO:0000313" key="11">
    <source>
        <dbReference type="EMBL" id="MFB8774455.1"/>
    </source>
</evidence>
<reference evidence="11 12" key="1">
    <citation type="submission" date="2024-01" db="EMBL/GenBank/DDBJ databases">
        <title>Genome mining of biosynthetic gene clusters to explore secondary metabolites of Streptomyces sp.</title>
        <authorList>
            <person name="Baig A."/>
            <person name="Ajitkumar Shintre N."/>
            <person name="Kumar H."/>
            <person name="Anbarasu A."/>
            <person name="Ramaiah S."/>
        </authorList>
    </citation>
    <scope>NUCLEOTIDE SEQUENCE [LARGE SCALE GENOMIC DNA]</scope>
    <source>
        <strain evidence="11 12">A57</strain>
    </source>
</reference>
<evidence type="ECO:0000313" key="12">
    <source>
        <dbReference type="Proteomes" id="UP001585080"/>
    </source>
</evidence>
<dbReference type="InterPro" id="IPR026579">
    <property type="entry name" value="FtsQ"/>
</dbReference>
<evidence type="ECO:0000256" key="8">
    <source>
        <dbReference type="HAMAP-Rule" id="MF_00911"/>
    </source>
</evidence>
<evidence type="ECO:0000256" key="5">
    <source>
        <dbReference type="ARBA" id="ARBA00022989"/>
    </source>
</evidence>